<dbReference type="EMBL" id="LSRX01001492">
    <property type="protein sequence ID" value="OLP79381.1"/>
    <property type="molecule type" value="Genomic_DNA"/>
</dbReference>
<accession>A0A1Q9C906</accession>
<evidence type="ECO:0000313" key="2">
    <source>
        <dbReference type="EMBL" id="OLP79381.1"/>
    </source>
</evidence>
<evidence type="ECO:0000256" key="1">
    <source>
        <dbReference type="SAM" id="MobiDB-lite"/>
    </source>
</evidence>
<dbReference type="OrthoDB" id="10540216at2759"/>
<evidence type="ECO:0000313" key="3">
    <source>
        <dbReference type="Proteomes" id="UP000186817"/>
    </source>
</evidence>
<comment type="caution">
    <text evidence="2">The sequence shown here is derived from an EMBL/GenBank/DDBJ whole genome shotgun (WGS) entry which is preliminary data.</text>
</comment>
<dbReference type="AlphaFoldDB" id="A0A1Q9C906"/>
<gene>
    <name evidence="2" type="ORF">AK812_SmicGene40338</name>
</gene>
<dbReference type="Proteomes" id="UP000186817">
    <property type="component" value="Unassembled WGS sequence"/>
</dbReference>
<name>A0A1Q9C906_SYMMI</name>
<protein>
    <submittedName>
        <fullName evidence="2">Uncharacterized protein</fullName>
    </submittedName>
</protein>
<sequence>MKSGSLAAVITDAGQPARDYEARKRTPRVRAWKELGEQLSARTGDPTSETADQLLQALAVTLQRENARAVLRRQGLPDADLRFLPEP</sequence>
<organism evidence="2 3">
    <name type="scientific">Symbiodinium microadriaticum</name>
    <name type="common">Dinoflagellate</name>
    <name type="synonym">Zooxanthella microadriatica</name>
    <dbReference type="NCBI Taxonomy" id="2951"/>
    <lineage>
        <taxon>Eukaryota</taxon>
        <taxon>Sar</taxon>
        <taxon>Alveolata</taxon>
        <taxon>Dinophyceae</taxon>
        <taxon>Suessiales</taxon>
        <taxon>Symbiodiniaceae</taxon>
        <taxon>Symbiodinium</taxon>
    </lineage>
</organism>
<reference evidence="2 3" key="1">
    <citation type="submission" date="2016-02" db="EMBL/GenBank/DDBJ databases">
        <title>Genome analysis of coral dinoflagellate symbionts highlights evolutionary adaptations to a symbiotic lifestyle.</title>
        <authorList>
            <person name="Aranda M."/>
            <person name="Li Y."/>
            <person name="Liew Y.J."/>
            <person name="Baumgarten S."/>
            <person name="Simakov O."/>
            <person name="Wilson M."/>
            <person name="Piel J."/>
            <person name="Ashoor H."/>
            <person name="Bougouffa S."/>
            <person name="Bajic V.B."/>
            <person name="Ryu T."/>
            <person name="Ravasi T."/>
            <person name="Bayer T."/>
            <person name="Micklem G."/>
            <person name="Kim H."/>
            <person name="Bhak J."/>
            <person name="Lajeunesse T.C."/>
            <person name="Voolstra C.R."/>
        </authorList>
    </citation>
    <scope>NUCLEOTIDE SEQUENCE [LARGE SCALE GENOMIC DNA]</scope>
    <source>
        <strain evidence="2 3">CCMP2467</strain>
    </source>
</reference>
<proteinExistence type="predicted"/>
<keyword evidence="3" id="KW-1185">Reference proteome</keyword>
<feature type="region of interest" description="Disordered" evidence="1">
    <location>
        <begin position="1"/>
        <end position="25"/>
    </location>
</feature>